<organism evidence="1 2">
    <name type="scientific">Orbilia ellipsospora</name>
    <dbReference type="NCBI Taxonomy" id="2528407"/>
    <lineage>
        <taxon>Eukaryota</taxon>
        <taxon>Fungi</taxon>
        <taxon>Dikarya</taxon>
        <taxon>Ascomycota</taxon>
        <taxon>Pezizomycotina</taxon>
        <taxon>Orbiliomycetes</taxon>
        <taxon>Orbiliales</taxon>
        <taxon>Orbiliaceae</taxon>
        <taxon>Orbilia</taxon>
    </lineage>
</organism>
<keyword evidence="2" id="KW-1185">Reference proteome</keyword>
<evidence type="ECO:0000313" key="1">
    <source>
        <dbReference type="EMBL" id="KAK6537407.1"/>
    </source>
</evidence>
<dbReference type="PANTHER" id="PTHR38846">
    <property type="entry name" value="C3H1-TYPE DOMAIN-CONTAINING PROTEIN"/>
    <property type="match status" value="1"/>
</dbReference>
<protein>
    <submittedName>
        <fullName evidence="1">Uncharacterized protein</fullName>
    </submittedName>
</protein>
<evidence type="ECO:0000313" key="2">
    <source>
        <dbReference type="Proteomes" id="UP001365542"/>
    </source>
</evidence>
<accession>A0AAV9X5N7</accession>
<name>A0AAV9X5N7_9PEZI</name>
<dbReference type="EMBL" id="JAVHJO010000009">
    <property type="protein sequence ID" value="KAK6537407.1"/>
    <property type="molecule type" value="Genomic_DNA"/>
</dbReference>
<sequence>MASGGVSLFKPGAVDAYFGRHAGFTYEPSPEISLLNGFKRLAIDQKWSDAKRKIERKKFHEAVDSEFTTRVGKGFDLSDWQRLAKVIGIVPLPGTVTQCRKAIKKENINIYHILHAYRRAKELDDISKIEPCTDIRRFKSVGELRKYTQKHKMFYPKETAKGSVIKGLLKQLR</sequence>
<reference evidence="1 2" key="1">
    <citation type="submission" date="2019-10" db="EMBL/GenBank/DDBJ databases">
        <authorList>
            <person name="Palmer J.M."/>
        </authorList>
    </citation>
    <scope>NUCLEOTIDE SEQUENCE [LARGE SCALE GENOMIC DNA]</scope>
    <source>
        <strain evidence="1 2">TWF694</strain>
    </source>
</reference>
<dbReference type="Proteomes" id="UP001365542">
    <property type="component" value="Unassembled WGS sequence"/>
</dbReference>
<dbReference type="PANTHER" id="PTHR38846:SF1">
    <property type="entry name" value="C3H1-TYPE DOMAIN-CONTAINING PROTEIN"/>
    <property type="match status" value="1"/>
</dbReference>
<dbReference type="AlphaFoldDB" id="A0AAV9X5N7"/>
<gene>
    <name evidence="1" type="ORF">TWF694_011594</name>
</gene>
<proteinExistence type="predicted"/>
<comment type="caution">
    <text evidence="1">The sequence shown here is derived from an EMBL/GenBank/DDBJ whole genome shotgun (WGS) entry which is preliminary data.</text>
</comment>